<accession>A0ABT2T028</accession>
<organism evidence="1 2">
    <name type="scientific">Suilimivivens aceti</name>
    <dbReference type="NCBI Taxonomy" id="2981774"/>
    <lineage>
        <taxon>Bacteria</taxon>
        <taxon>Bacillati</taxon>
        <taxon>Bacillota</taxon>
        <taxon>Clostridia</taxon>
        <taxon>Lachnospirales</taxon>
        <taxon>Lachnospiraceae</taxon>
        <taxon>Suilimivivens</taxon>
    </lineage>
</organism>
<reference evidence="1 2" key="1">
    <citation type="journal article" date="2021" name="ISME Commun">
        <title>Automated analysis of genomic sequences facilitates high-throughput and comprehensive description of bacteria.</title>
        <authorList>
            <person name="Hitch T.C.A."/>
        </authorList>
    </citation>
    <scope>NUCLEOTIDE SEQUENCE [LARGE SCALE GENOMIC DNA]</scope>
    <source>
        <strain evidence="1 2">Sanger_18</strain>
    </source>
</reference>
<protein>
    <submittedName>
        <fullName evidence="1">Rpn family recombination-promoting nuclease/putative transposase</fullName>
    </submittedName>
</protein>
<evidence type="ECO:0000313" key="1">
    <source>
        <dbReference type="EMBL" id="MCU6743597.1"/>
    </source>
</evidence>
<dbReference type="Pfam" id="PF12784">
    <property type="entry name" value="PDDEXK_2"/>
    <property type="match status" value="1"/>
</dbReference>
<dbReference type="NCBIfam" id="TIGR01784">
    <property type="entry name" value="T_den_put_tspse"/>
    <property type="match status" value="1"/>
</dbReference>
<dbReference type="EMBL" id="JAOQKJ010000003">
    <property type="protein sequence ID" value="MCU6743597.1"/>
    <property type="molecule type" value="Genomic_DNA"/>
</dbReference>
<sequence>MTKEKQRINAEEVVSNLSDFALFLTVMKNREAYRNTLSIIMDEPEIEIEQVKVEEVILNKSGKRAIRLDAWAKTKDQRIFDMEMQNEGHQDSMPKRSRYYQGMLDRPLLRSGKRTRYRDLPSTTIIFITQEDIFQKDLARYTFTEQCEEVAGLKLDDGITKIFLNMTSKKGSPELISLLQYMKNTDIDNPEIEVKDERLLELDRIVNEVKESEEWEAVKMDILDVGIQRGMELGRKQGIIALIETCHEFEHTKEETVSSIMKKFELSEETARNYVEKYWKE</sequence>
<gene>
    <name evidence="1" type="ORF">OCV77_03615</name>
</gene>
<dbReference type="RefSeq" id="WP_262573425.1">
    <property type="nucleotide sequence ID" value="NZ_JAOQKJ010000003.1"/>
</dbReference>
<dbReference type="Proteomes" id="UP001652432">
    <property type="component" value="Unassembled WGS sequence"/>
</dbReference>
<comment type="caution">
    <text evidence="1">The sequence shown here is derived from an EMBL/GenBank/DDBJ whole genome shotgun (WGS) entry which is preliminary data.</text>
</comment>
<dbReference type="InterPro" id="IPR010106">
    <property type="entry name" value="RpnA"/>
</dbReference>
<keyword evidence="2" id="KW-1185">Reference proteome</keyword>
<name>A0ABT2T028_9FIRM</name>
<proteinExistence type="predicted"/>
<evidence type="ECO:0000313" key="2">
    <source>
        <dbReference type="Proteomes" id="UP001652432"/>
    </source>
</evidence>